<evidence type="ECO:0000313" key="3">
    <source>
        <dbReference type="Proteomes" id="UP000229383"/>
    </source>
</evidence>
<keyword evidence="1" id="KW-1133">Transmembrane helix</keyword>
<keyword evidence="1" id="KW-0472">Membrane</keyword>
<gene>
    <name evidence="2" type="ORF">COU46_02530</name>
</gene>
<proteinExistence type="predicted"/>
<name>A0A2H0THH3_9BACT</name>
<reference evidence="3" key="1">
    <citation type="submission" date="2017-09" db="EMBL/GenBank/DDBJ databases">
        <title>Depth-based differentiation of microbial function through sediment-hosted aquifers and enrichment of novel symbionts in the deep terrestrial subsurface.</title>
        <authorList>
            <person name="Probst A.J."/>
            <person name="Ladd B."/>
            <person name="Jarett J.K."/>
            <person name="Geller-Mcgrath D.E."/>
            <person name="Sieber C.M.K."/>
            <person name="Emerson J.B."/>
            <person name="Anantharaman K."/>
            <person name="Thomas B.C."/>
            <person name="Malmstrom R."/>
            <person name="Stieglmeier M."/>
            <person name="Klingl A."/>
            <person name="Woyke T."/>
            <person name="Ryan C.M."/>
            <person name="Banfield J.F."/>
        </authorList>
    </citation>
    <scope>NUCLEOTIDE SEQUENCE [LARGE SCALE GENOMIC DNA]</scope>
</reference>
<dbReference type="EMBL" id="PFCN01000030">
    <property type="protein sequence ID" value="PIR70265.1"/>
    <property type="molecule type" value="Genomic_DNA"/>
</dbReference>
<dbReference type="Proteomes" id="UP000229383">
    <property type="component" value="Unassembled WGS sequence"/>
</dbReference>
<comment type="caution">
    <text evidence="2">The sequence shown here is derived from an EMBL/GenBank/DDBJ whole genome shotgun (WGS) entry which is preliminary data.</text>
</comment>
<evidence type="ECO:0000256" key="1">
    <source>
        <dbReference type="SAM" id="Phobius"/>
    </source>
</evidence>
<feature type="transmembrane region" description="Helical" evidence="1">
    <location>
        <begin position="24"/>
        <end position="42"/>
    </location>
</feature>
<protein>
    <submittedName>
        <fullName evidence="2">Uncharacterized protein</fullName>
    </submittedName>
</protein>
<dbReference type="AlphaFoldDB" id="A0A2H0THH3"/>
<evidence type="ECO:0000313" key="2">
    <source>
        <dbReference type="EMBL" id="PIR70265.1"/>
    </source>
</evidence>
<keyword evidence="1" id="KW-0812">Transmembrane</keyword>
<accession>A0A2H0THH3</accession>
<organism evidence="2 3">
    <name type="scientific">Candidatus Niyogibacteria bacterium CG10_big_fil_rev_8_21_14_0_10_42_19</name>
    <dbReference type="NCBI Taxonomy" id="1974725"/>
    <lineage>
        <taxon>Bacteria</taxon>
        <taxon>Candidatus Niyogiibacteriota</taxon>
    </lineage>
</organism>
<sequence>MLENLNSTFLAKLEGIGRVKFKRVLFIVGIVVGLFFIIYSFMSKSSDELEKKAILAGLDRLVGGVVVSINWGGKNFVIDRDPLGVHKTNIIKVKNSTEFFLIRYVPILGESEIKIGNRISESNIVGMKTELQPFSFKDLKEGMQVEVHFEKRIDLERAELVASRIDVVEYVDVVDDPSLANSGPDKN</sequence>